<dbReference type="GeneID" id="55624529"/>
<dbReference type="KEGG" id="vg:55624529"/>
<proteinExistence type="predicted"/>
<sequence length="92" mass="10552">MSTYLYLECADHDPPIKSNGEVGQHLSDVPHIQENLNNREIFIANRERDLIAEYRDFFTTNTAYFLCAHPKCRIVIRDEYGEEHGGIAAIPS</sequence>
<dbReference type="Proteomes" id="UP000423609">
    <property type="component" value="Segment"/>
</dbReference>
<dbReference type="EMBL" id="MN585993">
    <property type="protein sequence ID" value="QGJ90130.1"/>
    <property type="molecule type" value="Genomic_DNA"/>
</dbReference>
<gene>
    <name evidence="1" type="primary">92</name>
    <name evidence="1" type="ORF">PBI_INDLULAMITHI_92</name>
</gene>
<accession>A0A649VCQ0</accession>
<name>A0A649VCQ0_9CAUD</name>
<evidence type="ECO:0000313" key="1">
    <source>
        <dbReference type="EMBL" id="QGJ90130.1"/>
    </source>
</evidence>
<dbReference type="RefSeq" id="YP_009853843.1">
    <property type="nucleotide sequence ID" value="NC_048824.1"/>
</dbReference>
<keyword evidence="2" id="KW-1185">Reference proteome</keyword>
<protein>
    <submittedName>
        <fullName evidence="1">Uncharacterized protein</fullName>
    </submittedName>
</protein>
<reference evidence="1 2" key="1">
    <citation type="submission" date="2019-10" db="EMBL/GenBank/DDBJ databases">
        <authorList>
            <person name="Garlena R.A."/>
            <person name="Russell D.A."/>
            <person name="Pope W.H."/>
            <person name="Jacobs-Sera D."/>
            <person name="Hatfull G.F."/>
        </authorList>
    </citation>
    <scope>NUCLEOTIDE SEQUENCE [LARGE SCALE GENOMIC DNA]</scope>
</reference>
<organism evidence="1 2">
    <name type="scientific">Mycobacterium phage Indlulamithi</name>
    <dbReference type="NCBI Taxonomy" id="2656582"/>
    <lineage>
        <taxon>Viruses</taxon>
        <taxon>Duplodnaviria</taxon>
        <taxon>Heunggongvirae</taxon>
        <taxon>Uroviricota</taxon>
        <taxon>Caudoviricetes</taxon>
        <taxon>Indlulamithivirus</taxon>
        <taxon>Indlulamithivirus indlulamithi</taxon>
    </lineage>
</organism>
<evidence type="ECO:0000313" key="2">
    <source>
        <dbReference type="Proteomes" id="UP000423609"/>
    </source>
</evidence>